<keyword evidence="2" id="KW-1185">Reference proteome</keyword>
<comment type="caution">
    <text evidence="1">The sequence shown here is derived from an EMBL/GenBank/DDBJ whole genome shotgun (WGS) entry which is preliminary data.</text>
</comment>
<dbReference type="SFLD" id="SFLDS00003">
    <property type="entry name" value="Haloacid_Dehalogenase"/>
    <property type="match status" value="1"/>
</dbReference>
<dbReference type="InterPro" id="IPR023214">
    <property type="entry name" value="HAD_sf"/>
</dbReference>
<organism evidence="1 2">
    <name type="scientific">Sphingobacterium thermophilum</name>
    <dbReference type="NCBI Taxonomy" id="768534"/>
    <lineage>
        <taxon>Bacteria</taxon>
        <taxon>Pseudomonadati</taxon>
        <taxon>Bacteroidota</taxon>
        <taxon>Sphingobacteriia</taxon>
        <taxon>Sphingobacteriales</taxon>
        <taxon>Sphingobacteriaceae</taxon>
        <taxon>Sphingobacterium</taxon>
    </lineage>
</organism>
<protein>
    <submittedName>
        <fullName evidence="1">HAD family phosphatase</fullName>
    </submittedName>
</protein>
<dbReference type="InterPro" id="IPR023198">
    <property type="entry name" value="PGP-like_dom2"/>
</dbReference>
<evidence type="ECO:0000313" key="1">
    <source>
        <dbReference type="EMBL" id="GAA4517917.1"/>
    </source>
</evidence>
<proteinExistence type="predicted"/>
<reference evidence="2" key="1">
    <citation type="journal article" date="2019" name="Int. J. Syst. Evol. Microbiol.">
        <title>The Global Catalogue of Microorganisms (GCM) 10K type strain sequencing project: providing services to taxonomists for standard genome sequencing and annotation.</title>
        <authorList>
            <consortium name="The Broad Institute Genomics Platform"/>
            <consortium name="The Broad Institute Genome Sequencing Center for Infectious Disease"/>
            <person name="Wu L."/>
            <person name="Ma J."/>
        </authorList>
    </citation>
    <scope>NUCLEOTIDE SEQUENCE [LARGE SCALE GENOMIC DNA]</scope>
    <source>
        <strain evidence="2">JCM 17858</strain>
    </source>
</reference>
<accession>A0ABP8R4U6</accession>
<dbReference type="SFLD" id="SFLDG01129">
    <property type="entry name" value="C1.5:_HAD__Beta-PGM__Phosphata"/>
    <property type="match status" value="1"/>
</dbReference>
<dbReference type="RefSeq" id="WP_345067879.1">
    <property type="nucleotide sequence ID" value="NZ_BAABGR010000029.1"/>
</dbReference>
<sequence>MQKIENIILDYGNVIFMIDFAKSQHAFSQLGIENAGEIFAHHGQIELFDNFDKGLISSAEFRDGIRALAGKPELTDTQIDEAWNALLIGVPQGKHELLLQLKERYRTFLLSNNNPIHYARCMQQIKEEYGVEDNTPFFEKTYYSHLMGMRKPDPEIFEYVLQQHNLNPQHTVFIDDSPQHLRTAQQLGLKVELCTRERPLEVIVKELALI</sequence>
<evidence type="ECO:0000313" key="2">
    <source>
        <dbReference type="Proteomes" id="UP001500394"/>
    </source>
</evidence>
<dbReference type="Gene3D" id="3.40.50.1000">
    <property type="entry name" value="HAD superfamily/HAD-like"/>
    <property type="match status" value="1"/>
</dbReference>
<gene>
    <name evidence="1" type="ORF">GCM10023173_18930</name>
</gene>
<dbReference type="EMBL" id="BAABGR010000029">
    <property type="protein sequence ID" value="GAA4517917.1"/>
    <property type="molecule type" value="Genomic_DNA"/>
</dbReference>
<dbReference type="PANTHER" id="PTHR43611:SF3">
    <property type="entry name" value="FLAVIN MONONUCLEOTIDE HYDROLASE 1, CHLOROPLATIC"/>
    <property type="match status" value="1"/>
</dbReference>
<dbReference type="InterPro" id="IPR006439">
    <property type="entry name" value="HAD-SF_hydro_IA"/>
</dbReference>
<dbReference type="NCBIfam" id="TIGR01509">
    <property type="entry name" value="HAD-SF-IA-v3"/>
    <property type="match status" value="1"/>
</dbReference>
<dbReference type="Pfam" id="PF00702">
    <property type="entry name" value="Hydrolase"/>
    <property type="match status" value="1"/>
</dbReference>
<name>A0ABP8R4U6_9SPHI</name>
<dbReference type="CDD" id="cd02603">
    <property type="entry name" value="HAD_sEH-N_like"/>
    <property type="match status" value="1"/>
</dbReference>
<dbReference type="Proteomes" id="UP001500394">
    <property type="component" value="Unassembled WGS sequence"/>
</dbReference>
<dbReference type="InterPro" id="IPR036412">
    <property type="entry name" value="HAD-like_sf"/>
</dbReference>
<dbReference type="Gene3D" id="1.10.150.240">
    <property type="entry name" value="Putative phosphatase, domain 2"/>
    <property type="match status" value="1"/>
</dbReference>
<dbReference type="PANTHER" id="PTHR43611">
    <property type="entry name" value="ALPHA-D-GLUCOSE 1-PHOSPHATE PHOSPHATASE"/>
    <property type="match status" value="1"/>
</dbReference>
<dbReference type="SUPFAM" id="SSF56784">
    <property type="entry name" value="HAD-like"/>
    <property type="match status" value="1"/>
</dbReference>